<name>A0AAD1Y0C4_EUPCR</name>
<sequence length="154" mass="17650">MRILCEDAAKGGAHHGLKVTRLRAISIWMIHGSFGFLFSLCTGITDNSLTHWWIEIETEDPEVWYCAQFRKMNDDYVLLLKKCSTQKEAIAEGQKGGRRLGDNPNMSIEYSFPVTDGLTIGDIHNFMLYSCDDKYDLITNNCQKFAKDFVKWAK</sequence>
<organism evidence="1 2">
    <name type="scientific">Euplotes crassus</name>
    <dbReference type="NCBI Taxonomy" id="5936"/>
    <lineage>
        <taxon>Eukaryota</taxon>
        <taxon>Sar</taxon>
        <taxon>Alveolata</taxon>
        <taxon>Ciliophora</taxon>
        <taxon>Intramacronucleata</taxon>
        <taxon>Spirotrichea</taxon>
        <taxon>Hypotrichia</taxon>
        <taxon>Euplotida</taxon>
        <taxon>Euplotidae</taxon>
        <taxon>Moneuplotes</taxon>
    </lineage>
</organism>
<dbReference type="AlphaFoldDB" id="A0AAD1Y0C4"/>
<evidence type="ECO:0000313" key="2">
    <source>
        <dbReference type="Proteomes" id="UP001295684"/>
    </source>
</evidence>
<dbReference type="EMBL" id="CAMPGE010025062">
    <property type="protein sequence ID" value="CAI2382858.1"/>
    <property type="molecule type" value="Genomic_DNA"/>
</dbReference>
<evidence type="ECO:0008006" key="3">
    <source>
        <dbReference type="Google" id="ProtNLM"/>
    </source>
</evidence>
<gene>
    <name evidence="1" type="ORF">ECRASSUSDP1_LOCUS24346</name>
</gene>
<reference evidence="1" key="1">
    <citation type="submission" date="2023-07" db="EMBL/GenBank/DDBJ databases">
        <authorList>
            <consortium name="AG Swart"/>
            <person name="Singh M."/>
            <person name="Singh A."/>
            <person name="Seah K."/>
            <person name="Emmerich C."/>
        </authorList>
    </citation>
    <scope>NUCLEOTIDE SEQUENCE</scope>
    <source>
        <strain evidence="1">DP1</strain>
    </source>
</reference>
<keyword evidence="2" id="KW-1185">Reference proteome</keyword>
<evidence type="ECO:0000313" key="1">
    <source>
        <dbReference type="EMBL" id="CAI2382858.1"/>
    </source>
</evidence>
<dbReference type="Proteomes" id="UP001295684">
    <property type="component" value="Unassembled WGS sequence"/>
</dbReference>
<accession>A0AAD1Y0C4</accession>
<protein>
    <recommendedName>
        <fullName evidence="3">LRAT domain-containing protein</fullName>
    </recommendedName>
</protein>
<comment type="caution">
    <text evidence="1">The sequence shown here is derived from an EMBL/GenBank/DDBJ whole genome shotgun (WGS) entry which is preliminary data.</text>
</comment>
<proteinExistence type="predicted"/>